<organism evidence="2 3">
    <name type="scientific">Candidatus Saccharicenans subterraneus</name>
    <dbReference type="NCBI Taxonomy" id="2508984"/>
    <lineage>
        <taxon>Bacteria</taxon>
        <taxon>Candidatus Aminicenantota</taxon>
        <taxon>Candidatus Aminicenantia</taxon>
        <taxon>Candidatus Aminicenantales</taxon>
        <taxon>Candidatus Saccharicenantaceae</taxon>
        <taxon>Candidatus Saccharicenans</taxon>
    </lineage>
</organism>
<name>A0A3E2BJH5_9BACT</name>
<protein>
    <submittedName>
        <fullName evidence="2">Uncharacterized protein</fullName>
    </submittedName>
</protein>
<dbReference type="Proteomes" id="UP000257323">
    <property type="component" value="Unassembled WGS sequence"/>
</dbReference>
<dbReference type="AlphaFoldDB" id="A0A3E2BJH5"/>
<proteinExistence type="predicted"/>
<feature type="signal peptide" evidence="1">
    <location>
        <begin position="1"/>
        <end position="23"/>
    </location>
</feature>
<dbReference type="EMBL" id="QUAH01000017">
    <property type="protein sequence ID" value="RFT14880.1"/>
    <property type="molecule type" value="Genomic_DNA"/>
</dbReference>
<dbReference type="PROSITE" id="PS51257">
    <property type="entry name" value="PROKAR_LIPOPROTEIN"/>
    <property type="match status" value="1"/>
</dbReference>
<feature type="chain" id="PRO_5017595209" evidence="1">
    <location>
        <begin position="24"/>
        <end position="337"/>
    </location>
</feature>
<gene>
    <name evidence="2" type="ORF">OP8BY_1478</name>
</gene>
<accession>A0A3E2BJH5</accession>
<evidence type="ECO:0000256" key="1">
    <source>
        <dbReference type="SAM" id="SignalP"/>
    </source>
</evidence>
<comment type="caution">
    <text evidence="2">The sequence shown here is derived from an EMBL/GenBank/DDBJ whole genome shotgun (WGS) entry which is preliminary data.</text>
</comment>
<evidence type="ECO:0000313" key="3">
    <source>
        <dbReference type="Proteomes" id="UP000257323"/>
    </source>
</evidence>
<evidence type="ECO:0000313" key="2">
    <source>
        <dbReference type="EMBL" id="RFT14880.1"/>
    </source>
</evidence>
<keyword evidence="1" id="KW-0732">Signal</keyword>
<sequence>MSTIKKRLLAVFSLCLILPLVFLSCAPAPKIPVAGQARGQDMLTLLPADTSAFMVADWNRLVNLKAVQKTIEEDKDLAAYRKKAEAFVNLTRDVFLVVVAVAGDMTKPAENAVLLVNLKYDRSKLIPAESQQESSLEYHEGIPFFPFIEIEESAVGCLAFLDDSNLAIGSEKAVKKIIEVYKGKVPNLLTSKEKRPYLKDINMNSLTFGWLTVPTGLFEAESGDNPAFKLMEKVRYVSSFTDYRQPSYTAEIKVYADSRDSHQKIAETLSGLKALGLGLSGQAPEVGQALNSLEITSGERYVKLYLSLKEDLIDGLKKIIRERMVGDRAIQKEKTRP</sequence>
<reference evidence="2 3" key="1">
    <citation type="submission" date="2018-08" db="EMBL/GenBank/DDBJ databases">
        <title>Genome analysis of the thermophilic bacterium of the candidate phylum Aminicenantes from deep subsurface aquifer revealed its physiology and ecological role.</title>
        <authorList>
            <person name="Kadnikov V.V."/>
            <person name="Mardanov A.V."/>
            <person name="Beletsky A.V."/>
            <person name="Karnachuk O.V."/>
            <person name="Ravin N.V."/>
        </authorList>
    </citation>
    <scope>NUCLEOTIDE SEQUENCE [LARGE SCALE GENOMIC DNA]</scope>
    <source>
        <strain evidence="2">BY38</strain>
    </source>
</reference>